<proteinExistence type="predicted"/>
<dbReference type="EMBL" id="LR877157">
    <property type="protein sequence ID" value="CAD2219219.1"/>
    <property type="molecule type" value="Genomic_DNA"/>
</dbReference>
<sequence length="558" mass="60657">MAQNKAPNADDKRRTAELVASLSEEEQAKLLAQALLREYMHKRGYRATLAAFDKENPRDEKTISSRAVMHELLNIPVEGRPSRLLLMIQKRLEEEEDSDSSEEETDKKKKKKKSAGKAPVALTFMEELCSYRLTKRDYELKKKGAYDAAAAVKQHGEEKFHLEEEDPSDTELEALESRRQTREAERARAQAALQEYEELLEDKKRRKKEKKAKKKAKKNKKQQQQDNSFEDRSGASTPFHSPSDEDEDGNSDEDPPHFSVTGSTKKNKKVKSTLYGDKTTPVNGSLDSSRDGIRRTSALMAPPGFLTADMYGNHIPTDGAVGSRWQPPAPTRSGKGLEEHIDPFGVEQRRHSSLDSPSPLRRETRGSLERAGLSLNSLSPHGSARQSLEPPVERRLSSQGFVNPSPLSSRGTPAPLNPISTGGAPLGGLGLSRGGGGGLNRSEITEPWVPGGSTHSAPPPAFTAGDAPSPMPRPTSIMNTSGSLAKAEHRYDSAAAPKQSALASKSNSTPAGGSMPPPPSGGIMAEKRTGFGFNTGNNAGGEGRRKKRVVIMDDVQAA</sequence>
<dbReference type="VEuPathDB" id="TriTrypDB:ADEAN_000672100"/>
<feature type="region of interest" description="Disordered" evidence="1">
    <location>
        <begin position="93"/>
        <end position="117"/>
    </location>
</feature>
<gene>
    <name evidence="3" type="ORF">ADEAN_000672100</name>
</gene>
<feature type="compositionally biased region" description="Acidic residues" evidence="1">
    <location>
        <begin position="163"/>
        <end position="174"/>
    </location>
</feature>
<dbReference type="OrthoDB" id="10263628at2759"/>
<dbReference type="InterPro" id="IPR059022">
    <property type="entry name" value="MINDY4_N"/>
</dbReference>
<protein>
    <recommendedName>
        <fullName evidence="2">MINDY4 N-terminal dimerisation domain-containing protein</fullName>
    </recommendedName>
</protein>
<evidence type="ECO:0000259" key="2">
    <source>
        <dbReference type="Pfam" id="PF26038"/>
    </source>
</evidence>
<feature type="compositionally biased region" description="Acidic residues" evidence="1">
    <location>
        <begin position="94"/>
        <end position="104"/>
    </location>
</feature>
<feature type="domain" description="MINDY4 N-terminal dimerisation" evidence="2">
    <location>
        <begin position="30"/>
        <end position="75"/>
    </location>
</feature>
<feature type="compositionally biased region" description="Basic residues" evidence="1">
    <location>
        <begin position="204"/>
        <end position="221"/>
    </location>
</feature>
<evidence type="ECO:0000313" key="3">
    <source>
        <dbReference type="EMBL" id="CAD2219219.1"/>
    </source>
</evidence>
<dbReference type="PROSITE" id="PS50096">
    <property type="entry name" value="IQ"/>
    <property type="match status" value="1"/>
</dbReference>
<feature type="compositionally biased region" description="Gly residues" evidence="1">
    <location>
        <begin position="424"/>
        <end position="439"/>
    </location>
</feature>
<evidence type="ECO:0000313" key="4">
    <source>
        <dbReference type="Proteomes" id="UP000515908"/>
    </source>
</evidence>
<keyword evidence="4" id="KW-1185">Reference proteome</keyword>
<feature type="region of interest" description="Disordered" evidence="1">
    <location>
        <begin position="155"/>
        <end position="294"/>
    </location>
</feature>
<organism evidence="3 4">
    <name type="scientific">Angomonas deanei</name>
    <dbReference type="NCBI Taxonomy" id="59799"/>
    <lineage>
        <taxon>Eukaryota</taxon>
        <taxon>Discoba</taxon>
        <taxon>Euglenozoa</taxon>
        <taxon>Kinetoplastea</taxon>
        <taxon>Metakinetoplastina</taxon>
        <taxon>Trypanosomatida</taxon>
        <taxon>Trypanosomatidae</taxon>
        <taxon>Strigomonadinae</taxon>
        <taxon>Angomonas</taxon>
    </lineage>
</organism>
<dbReference type="AlphaFoldDB" id="A0A7G2CIH2"/>
<evidence type="ECO:0000256" key="1">
    <source>
        <dbReference type="SAM" id="MobiDB-lite"/>
    </source>
</evidence>
<feature type="compositionally biased region" description="Acidic residues" evidence="1">
    <location>
        <begin position="244"/>
        <end position="253"/>
    </location>
</feature>
<feature type="compositionally biased region" description="Polar residues" evidence="1">
    <location>
        <begin position="374"/>
        <end position="386"/>
    </location>
</feature>
<feature type="region of interest" description="Disordered" evidence="1">
    <location>
        <begin position="318"/>
        <end position="558"/>
    </location>
</feature>
<feature type="compositionally biased region" description="Basic and acidic residues" evidence="1">
    <location>
        <begin position="335"/>
        <end position="353"/>
    </location>
</feature>
<dbReference type="Proteomes" id="UP000515908">
    <property type="component" value="Chromosome 13"/>
</dbReference>
<accession>A0A7G2CIH2</accession>
<feature type="compositionally biased region" description="Polar residues" evidence="1">
    <location>
        <begin position="397"/>
        <end position="411"/>
    </location>
</feature>
<name>A0A7G2CIH2_9TRYP</name>
<reference evidence="3 4" key="1">
    <citation type="submission" date="2020-08" db="EMBL/GenBank/DDBJ databases">
        <authorList>
            <person name="Newling K."/>
            <person name="Davey J."/>
            <person name="Forrester S."/>
        </authorList>
    </citation>
    <scope>NUCLEOTIDE SEQUENCE [LARGE SCALE GENOMIC DNA]</scope>
    <source>
        <strain evidence="4">Crithidia deanei Carvalho (ATCC PRA-265)</strain>
    </source>
</reference>
<feature type="compositionally biased region" description="Basic and acidic residues" evidence="1">
    <location>
        <begin position="175"/>
        <end position="188"/>
    </location>
</feature>
<dbReference type="Pfam" id="PF26038">
    <property type="entry name" value="Dimer_MINDY4_N"/>
    <property type="match status" value="1"/>
</dbReference>